<keyword evidence="4 7" id="KW-1133">Transmembrane helix</keyword>
<evidence type="ECO:0000313" key="8">
    <source>
        <dbReference type="Proteomes" id="UP001652642"/>
    </source>
</evidence>
<evidence type="ECO:0000313" key="9">
    <source>
        <dbReference type="RefSeq" id="XP_072846995.1"/>
    </source>
</evidence>
<feature type="region of interest" description="Disordered" evidence="6">
    <location>
        <begin position="1"/>
        <end position="38"/>
    </location>
</feature>
<feature type="transmembrane region" description="Helical" evidence="7">
    <location>
        <begin position="136"/>
        <end position="157"/>
    </location>
</feature>
<dbReference type="Pfam" id="PF14857">
    <property type="entry name" value="TMEM151"/>
    <property type="match status" value="1"/>
</dbReference>
<evidence type="ECO:0000256" key="2">
    <source>
        <dbReference type="ARBA" id="ARBA00009583"/>
    </source>
</evidence>
<evidence type="ECO:0000256" key="1">
    <source>
        <dbReference type="ARBA" id="ARBA00004141"/>
    </source>
</evidence>
<comment type="subcellular location">
    <subcellularLocation>
        <location evidence="1">Membrane</location>
        <topology evidence="1">Multi-pass membrane protein</topology>
    </subcellularLocation>
</comment>
<name>A0ABM5FNM7_9SAUR</name>
<dbReference type="RefSeq" id="XP_072846995.1">
    <property type="nucleotide sequence ID" value="XM_072990894.1"/>
</dbReference>
<evidence type="ECO:0000256" key="5">
    <source>
        <dbReference type="ARBA" id="ARBA00023136"/>
    </source>
</evidence>
<keyword evidence="3 7" id="KW-0812">Transmembrane</keyword>
<reference evidence="9" key="2">
    <citation type="submission" date="2025-08" db="UniProtKB">
        <authorList>
            <consortium name="RefSeq"/>
        </authorList>
    </citation>
    <scope>IDENTIFICATION</scope>
</reference>
<sequence length="592" mass="67245">MSPEGEPESAAETTATDAQEAAGTAAADAGEEVRRRQGHRGAPVAAAAVAAVVVLPVSLHVRNACQGVSHVADWACFTLLYDEKIQRLSEACVTSGVTLSPVGSRTVPESHQKEKLQRPVKQSLSSSICRDSQWKCLLLSILMYGCLGAVAWCQITQVTKLSFDSSFKGKTMIYHDSPCSDGYIYIPLAFLAMLYVVYLVECWHCRAKSELQYKADVESVYDRIAKMKQATPCIWWKAISYHFVRRTRQVTRYRNGDAYTTTQVYHERVNTHVAEAEFDYSHCGFKDISKELMGLELFSATKLKFTKCFSFANTESENSYLTQRAHFFTEIEGLDDYMEIREGMKLKNVDFKELMMAYGDPDDLPWYISHYAFWVAALMMISWPLRVFIEYRTAYVHYHVEKLLGVEYRVPTVAEEPLFRYRIPRVSTQDSTELEWHICTNRQLIPSYSEAVLMDLANSSICNGYSICRSSEITRGCEHCHHASSTSSIFSRHAFHSCSGNSQLSLNTSRFSLCRIHGSHRTGLWRSHSSNITDRGCQDDQCCSHSSQLAINENPPTYHDARFFPVLIVHRPEGQEGRRFYLRRASCLETSL</sequence>
<feature type="transmembrane region" description="Helical" evidence="7">
    <location>
        <begin position="364"/>
        <end position="385"/>
    </location>
</feature>
<evidence type="ECO:0000256" key="6">
    <source>
        <dbReference type="SAM" id="MobiDB-lite"/>
    </source>
</evidence>
<evidence type="ECO:0000256" key="4">
    <source>
        <dbReference type="ARBA" id="ARBA00022989"/>
    </source>
</evidence>
<feature type="transmembrane region" description="Helical" evidence="7">
    <location>
        <begin position="182"/>
        <end position="200"/>
    </location>
</feature>
<evidence type="ECO:0000256" key="3">
    <source>
        <dbReference type="ARBA" id="ARBA00022692"/>
    </source>
</evidence>
<dbReference type="Proteomes" id="UP001652642">
    <property type="component" value="Chromosome 1"/>
</dbReference>
<reference evidence="8" key="1">
    <citation type="submission" date="2025-05" db="UniProtKB">
        <authorList>
            <consortium name="RefSeq"/>
        </authorList>
    </citation>
    <scope>NUCLEOTIDE SEQUENCE [LARGE SCALE GENOMIC DNA]</scope>
</reference>
<protein>
    <submittedName>
        <fullName evidence="9">Transmembrane protein 151B-like</fullName>
    </submittedName>
</protein>
<dbReference type="GeneID" id="110071627"/>
<gene>
    <name evidence="9" type="primary">LOC110071627</name>
</gene>
<accession>A0ABM5FNM7</accession>
<organism evidence="8 9">
    <name type="scientific">Pogona vitticeps</name>
    <name type="common">central bearded dragon</name>
    <dbReference type="NCBI Taxonomy" id="103695"/>
    <lineage>
        <taxon>Eukaryota</taxon>
        <taxon>Metazoa</taxon>
        <taxon>Chordata</taxon>
        <taxon>Craniata</taxon>
        <taxon>Vertebrata</taxon>
        <taxon>Euteleostomi</taxon>
        <taxon>Lepidosauria</taxon>
        <taxon>Squamata</taxon>
        <taxon>Bifurcata</taxon>
        <taxon>Unidentata</taxon>
        <taxon>Episquamata</taxon>
        <taxon>Toxicofera</taxon>
        <taxon>Iguania</taxon>
        <taxon>Acrodonta</taxon>
        <taxon>Agamidae</taxon>
        <taxon>Amphibolurinae</taxon>
        <taxon>Pogona</taxon>
    </lineage>
</organism>
<evidence type="ECO:0000256" key="7">
    <source>
        <dbReference type="SAM" id="Phobius"/>
    </source>
</evidence>
<proteinExistence type="inferred from homology"/>
<feature type="compositionally biased region" description="Low complexity" evidence="6">
    <location>
        <begin position="10"/>
        <end position="28"/>
    </location>
</feature>
<keyword evidence="5 7" id="KW-0472">Membrane</keyword>
<dbReference type="PANTHER" id="PTHR31893">
    <property type="entry name" value="TRANSMEMBRANE PROTEIN 151 HOMOLOG"/>
    <property type="match status" value="1"/>
</dbReference>
<keyword evidence="8" id="KW-1185">Reference proteome</keyword>
<dbReference type="PANTHER" id="PTHR31893:SF2">
    <property type="entry name" value="TRANSMEMBRANE PROTEIN 151B"/>
    <property type="match status" value="1"/>
</dbReference>
<dbReference type="InterPro" id="IPR026767">
    <property type="entry name" value="Tmem151"/>
</dbReference>
<comment type="similarity">
    <text evidence="2">Belongs to the TMEM151 family.</text>
</comment>